<dbReference type="EMBL" id="CAFBNH010000008">
    <property type="protein sequence ID" value="CAB4952696.1"/>
    <property type="molecule type" value="Genomic_DNA"/>
</dbReference>
<sequence length="254" mass="24843">MEILNLGGSFEPSEKSSKKKFKVVLGIGLLAGVMGLGSTLAASVTLNSGTTVEFGQGMAATTACDSAITITPSSTFVNDSTSATTGDFQLRSISITNLDSTAVNTSDGTGCGTRVLILKAYTNSTGGMAYAVGGLVTNPLYLGWYYSGVGVSGGNLGAGFKGYNSGIAITVGSNGGSCSVSATGYLTATKPDVGGATCVESGSGATTTIVLTLGGSTSGSSTAAIYGVSASAVSKITLESGSAVPSGYTQETGA</sequence>
<name>A0A6J5ZM95_9ZZZZ</name>
<proteinExistence type="predicted"/>
<dbReference type="EMBL" id="CAEZZW010000008">
    <property type="protein sequence ID" value="CAB4787384.1"/>
    <property type="molecule type" value="Genomic_DNA"/>
</dbReference>
<keyword evidence="1" id="KW-0472">Membrane</keyword>
<evidence type="ECO:0000313" key="3">
    <source>
        <dbReference type="EMBL" id="CAB4699591.1"/>
    </source>
</evidence>
<dbReference type="EMBL" id="CAEZXO010000007">
    <property type="protein sequence ID" value="CAB4699591.1"/>
    <property type="molecule type" value="Genomic_DNA"/>
</dbReference>
<evidence type="ECO:0000256" key="1">
    <source>
        <dbReference type="SAM" id="Phobius"/>
    </source>
</evidence>
<accession>A0A6J5ZM95</accession>
<dbReference type="EMBL" id="CAFBLD010000009">
    <property type="protein sequence ID" value="CAB4875721.1"/>
    <property type="molecule type" value="Genomic_DNA"/>
</dbReference>
<keyword evidence="1" id="KW-0812">Transmembrane</keyword>
<evidence type="ECO:0000313" key="9">
    <source>
        <dbReference type="EMBL" id="CAB4974882.1"/>
    </source>
</evidence>
<feature type="transmembrane region" description="Helical" evidence="1">
    <location>
        <begin position="21"/>
        <end position="42"/>
    </location>
</feature>
<evidence type="ECO:0000313" key="7">
    <source>
        <dbReference type="EMBL" id="CAB4875721.1"/>
    </source>
</evidence>
<protein>
    <submittedName>
        <fullName evidence="2">Unannotated protein</fullName>
    </submittedName>
</protein>
<dbReference type="EMBL" id="CAFBOC010000006">
    <property type="protein sequence ID" value="CAB4974882.1"/>
    <property type="molecule type" value="Genomic_DNA"/>
</dbReference>
<evidence type="ECO:0000313" key="6">
    <source>
        <dbReference type="EMBL" id="CAB4833098.1"/>
    </source>
</evidence>
<gene>
    <name evidence="3" type="ORF">UFOPK2510_01236</name>
    <name evidence="4" type="ORF">UFOPK2718_01432</name>
    <name evidence="5" type="ORF">UFOPK2936_01388</name>
    <name evidence="6" type="ORF">UFOPK3174_01433</name>
    <name evidence="7" type="ORF">UFOPK3328_01341</name>
    <name evidence="8" type="ORF">UFOPK3779_01327</name>
    <name evidence="9" type="ORF">UFOPK3913_00738</name>
    <name evidence="2" type="ORF">UFOPK4107_01255</name>
    <name evidence="10" type="ORF">UFOPK4403_01002</name>
</gene>
<reference evidence="2" key="1">
    <citation type="submission" date="2020-05" db="EMBL/GenBank/DDBJ databases">
        <authorList>
            <person name="Chiriac C."/>
            <person name="Salcher M."/>
            <person name="Ghai R."/>
            <person name="Kavagutti S V."/>
        </authorList>
    </citation>
    <scope>NUCLEOTIDE SEQUENCE</scope>
</reference>
<evidence type="ECO:0000313" key="8">
    <source>
        <dbReference type="EMBL" id="CAB4952696.1"/>
    </source>
</evidence>
<evidence type="ECO:0000313" key="10">
    <source>
        <dbReference type="EMBL" id="CAB5073853.1"/>
    </source>
</evidence>
<organism evidence="2">
    <name type="scientific">freshwater metagenome</name>
    <dbReference type="NCBI Taxonomy" id="449393"/>
    <lineage>
        <taxon>unclassified sequences</taxon>
        <taxon>metagenomes</taxon>
        <taxon>ecological metagenomes</taxon>
    </lineage>
</organism>
<dbReference type="EMBL" id="CAESAE010000007">
    <property type="protein sequence ID" value="CAB4343415.1"/>
    <property type="molecule type" value="Genomic_DNA"/>
</dbReference>
<dbReference type="AlphaFoldDB" id="A0A6J5ZM95"/>
<keyword evidence="1" id="KW-1133">Transmembrane helix</keyword>
<dbReference type="EMBL" id="CAFABH010000037">
    <property type="protein sequence ID" value="CAB4833098.1"/>
    <property type="molecule type" value="Genomic_DNA"/>
</dbReference>
<evidence type="ECO:0000313" key="5">
    <source>
        <dbReference type="EMBL" id="CAB4787384.1"/>
    </source>
</evidence>
<dbReference type="EMBL" id="CAFBQX010000005">
    <property type="protein sequence ID" value="CAB5073853.1"/>
    <property type="molecule type" value="Genomic_DNA"/>
</dbReference>
<dbReference type="EMBL" id="CAEZYM010000019">
    <property type="protein sequence ID" value="CAB4733612.1"/>
    <property type="molecule type" value="Genomic_DNA"/>
</dbReference>
<evidence type="ECO:0000313" key="2">
    <source>
        <dbReference type="EMBL" id="CAB4343415.1"/>
    </source>
</evidence>
<evidence type="ECO:0000313" key="4">
    <source>
        <dbReference type="EMBL" id="CAB4733612.1"/>
    </source>
</evidence>